<dbReference type="InterPro" id="IPR029684">
    <property type="entry name" value="Schlafen"/>
</dbReference>
<dbReference type="Proteomes" id="UP001283361">
    <property type="component" value="Unassembled WGS sequence"/>
</dbReference>
<dbReference type="PANTHER" id="PTHR12155:SF47">
    <property type="entry name" value="SCHLAFEN ALBA-2 DOMAIN-CONTAINING PROTEIN"/>
    <property type="match status" value="1"/>
</dbReference>
<gene>
    <name evidence="1" type="ORF">RRG08_004428</name>
</gene>
<proteinExistence type="predicted"/>
<accession>A0AAE1DYC1</accession>
<evidence type="ECO:0000313" key="2">
    <source>
        <dbReference type="Proteomes" id="UP001283361"/>
    </source>
</evidence>
<protein>
    <recommendedName>
        <fullName evidence="3">Schlafen AlbA-2 domain-containing protein</fullName>
    </recommendedName>
</protein>
<keyword evidence="2" id="KW-1185">Reference proteome</keyword>
<dbReference type="PANTHER" id="PTHR12155">
    <property type="entry name" value="SCHLAFEN"/>
    <property type="match status" value="1"/>
</dbReference>
<evidence type="ECO:0008006" key="3">
    <source>
        <dbReference type="Google" id="ProtNLM"/>
    </source>
</evidence>
<evidence type="ECO:0000313" key="1">
    <source>
        <dbReference type="EMBL" id="KAK3786073.1"/>
    </source>
</evidence>
<reference evidence="1" key="1">
    <citation type="journal article" date="2023" name="G3 (Bethesda)">
        <title>A reference genome for the long-term kleptoplast-retaining sea slug Elysia crispata morphotype clarki.</title>
        <authorList>
            <person name="Eastman K.E."/>
            <person name="Pendleton A.L."/>
            <person name="Shaikh M.A."/>
            <person name="Suttiyut T."/>
            <person name="Ogas R."/>
            <person name="Tomko P."/>
            <person name="Gavelis G."/>
            <person name="Widhalm J.R."/>
            <person name="Wisecaver J.H."/>
        </authorList>
    </citation>
    <scope>NUCLEOTIDE SEQUENCE</scope>
    <source>
        <strain evidence="1">ECLA1</strain>
    </source>
</reference>
<comment type="caution">
    <text evidence="1">The sequence shown here is derived from an EMBL/GenBank/DDBJ whole genome shotgun (WGS) entry which is preliminary data.</text>
</comment>
<dbReference type="InterPro" id="IPR011989">
    <property type="entry name" value="ARM-like"/>
</dbReference>
<dbReference type="InterPro" id="IPR016024">
    <property type="entry name" value="ARM-type_fold"/>
</dbReference>
<organism evidence="1 2">
    <name type="scientific">Elysia crispata</name>
    <name type="common">lettuce slug</name>
    <dbReference type="NCBI Taxonomy" id="231223"/>
    <lineage>
        <taxon>Eukaryota</taxon>
        <taxon>Metazoa</taxon>
        <taxon>Spiralia</taxon>
        <taxon>Lophotrochozoa</taxon>
        <taxon>Mollusca</taxon>
        <taxon>Gastropoda</taxon>
        <taxon>Heterobranchia</taxon>
        <taxon>Euthyneura</taxon>
        <taxon>Panpulmonata</taxon>
        <taxon>Sacoglossa</taxon>
        <taxon>Placobranchoidea</taxon>
        <taxon>Plakobranchidae</taxon>
        <taxon>Elysia</taxon>
    </lineage>
</organism>
<dbReference type="AlphaFoldDB" id="A0AAE1DYC1"/>
<dbReference type="SUPFAM" id="SSF48371">
    <property type="entry name" value="ARM repeat"/>
    <property type="match status" value="1"/>
</dbReference>
<name>A0AAE1DYC1_9GAST</name>
<dbReference type="EMBL" id="JAWDGP010002017">
    <property type="protein sequence ID" value="KAK3786073.1"/>
    <property type="molecule type" value="Genomic_DNA"/>
</dbReference>
<dbReference type="Gene3D" id="1.25.10.10">
    <property type="entry name" value="Leucine-rich Repeat Variant"/>
    <property type="match status" value="1"/>
</dbReference>
<sequence length="893" mass="99498">MESLIESLNNSEQLEDTLKGLLIILSAESEMSLTLKCMIISNGTIQYLTNLLRRSWDKCKIVEDSVCKSSEAIAPGNIYGSRCKNTSILILALSCIYHICDGIPPSLYLKYVDKDFVSTLMRYIVPDCALFANPYSANHFFQFRSGYEASVKAAISSLKEGGYVMVSVDGEQASLLESHKETNDSDSAGPPQREEEIEFKFYEPLCYEILGKSIKIKHCQVLLPTKVTDLSLAELLISEGVAWPQGGKMAIHIEEAKLSKIRQSTNRSFTDLSKHVVPVQAKITHILSGNFFWAVIGREKICQFQQISRCLSHSKSQLVNVKPNKLDVITATVRDGSDEQLIRARVMEIEDGIIIVLDLDTGCVHRVLSSAIYNLPSSCNLIKHPPLASLACLKGVSPMPLDTRAPELALGTLGLIVRYNGITTVNILFQSGILHALPDLITCPDLDVAYRALDLVVNLTSFRTQQVQSTPWYTLIPGTLATLQRCMQRTIEKRSLLNAKNTQSVKLSQTATLPKAPNSLPLPRNGDDISYSELHSLVSITWADVRINAVVESCIACLANSMFMSTKGKSLFYQHRGLDIVLQVFSLYYSHDIIMKLCAKALGNYVYFNRPTNPHLKGHRYRGYKNLLQASESTPEENISLGVKTVDITDSDDSSGDNLSSSDVLTESFSSFDTQESSSFTSEVSQGSRQLPTKFYIRGDKLQLTQDAAHELQLKVWPTKQEFSAIICGFLNTGRMGTIYLGLDPKDSAVVGLELDRDARDEMRMSVDHLMVECLTPSVLHLQFDVEFIPVMDIPAGIHRKYEQSCADSKQDEVSPSMFHLGHDYVVEIQVKPLPNVIYCCNGDECFYRLDGNTVILDSQLIRQLIVLEEEAEHVEEIVELQQELEALKAEVS</sequence>